<protein>
    <recommendedName>
        <fullName evidence="4">RING-type domain-containing protein</fullName>
    </recommendedName>
</protein>
<dbReference type="PANTHER" id="PTHR22765:SF434">
    <property type="entry name" value="GB|AAD18119.1-RELATED"/>
    <property type="match status" value="1"/>
</dbReference>
<dbReference type="SUPFAM" id="SSF57850">
    <property type="entry name" value="RING/U-box"/>
    <property type="match status" value="1"/>
</dbReference>
<feature type="transmembrane region" description="Helical" evidence="3">
    <location>
        <begin position="24"/>
        <end position="45"/>
    </location>
</feature>
<keyword evidence="1" id="KW-0863">Zinc-finger</keyword>
<feature type="region of interest" description="Disordered" evidence="2">
    <location>
        <begin position="117"/>
        <end position="181"/>
    </location>
</feature>
<keyword evidence="3" id="KW-1133">Transmembrane helix</keyword>
<evidence type="ECO:0000256" key="3">
    <source>
        <dbReference type="SAM" id="Phobius"/>
    </source>
</evidence>
<keyword evidence="3" id="KW-0812">Transmembrane</keyword>
<keyword evidence="1" id="KW-0862">Zinc</keyword>
<dbReference type="Proteomes" id="UP001165065">
    <property type="component" value="Unassembled WGS sequence"/>
</dbReference>
<reference evidence="6" key="1">
    <citation type="journal article" date="2023" name="Commun. Biol.">
        <title>Genome analysis of Parmales, the sister group of diatoms, reveals the evolutionary specialization of diatoms from phago-mixotrophs to photoautotrophs.</title>
        <authorList>
            <person name="Ban H."/>
            <person name="Sato S."/>
            <person name="Yoshikawa S."/>
            <person name="Yamada K."/>
            <person name="Nakamura Y."/>
            <person name="Ichinomiya M."/>
            <person name="Sato N."/>
            <person name="Blanc-Mathieu R."/>
            <person name="Endo H."/>
            <person name="Kuwata A."/>
            <person name="Ogata H."/>
        </authorList>
    </citation>
    <scope>NUCLEOTIDE SEQUENCE [LARGE SCALE GENOMIC DNA]</scope>
</reference>
<dbReference type="GO" id="GO:0006511">
    <property type="term" value="P:ubiquitin-dependent protein catabolic process"/>
    <property type="evidence" value="ECO:0007669"/>
    <property type="project" value="TreeGrafter"/>
</dbReference>
<gene>
    <name evidence="5" type="ORF">TrCOL_g11889</name>
</gene>
<dbReference type="GO" id="GO:0008270">
    <property type="term" value="F:zinc ion binding"/>
    <property type="evidence" value="ECO:0007669"/>
    <property type="project" value="UniProtKB-KW"/>
</dbReference>
<evidence type="ECO:0000256" key="2">
    <source>
        <dbReference type="SAM" id="MobiDB-lite"/>
    </source>
</evidence>
<dbReference type="GO" id="GO:0061630">
    <property type="term" value="F:ubiquitin protein ligase activity"/>
    <property type="evidence" value="ECO:0007669"/>
    <property type="project" value="TreeGrafter"/>
</dbReference>
<proteinExistence type="predicted"/>
<dbReference type="InterPro" id="IPR001841">
    <property type="entry name" value="Znf_RING"/>
</dbReference>
<keyword evidence="6" id="KW-1185">Reference proteome</keyword>
<dbReference type="EMBL" id="BRYA01000154">
    <property type="protein sequence ID" value="GMI41599.1"/>
    <property type="molecule type" value="Genomic_DNA"/>
</dbReference>
<dbReference type="OrthoDB" id="206942at2759"/>
<dbReference type="Pfam" id="PF13639">
    <property type="entry name" value="zf-RING_2"/>
    <property type="match status" value="1"/>
</dbReference>
<evidence type="ECO:0000313" key="6">
    <source>
        <dbReference type="Proteomes" id="UP001165065"/>
    </source>
</evidence>
<accession>A0A9W7LAB1</accession>
<name>A0A9W7LAB1_9STRA</name>
<evidence type="ECO:0000313" key="5">
    <source>
        <dbReference type="EMBL" id="GMI41599.1"/>
    </source>
</evidence>
<feature type="domain" description="RING-type" evidence="4">
    <location>
        <begin position="184"/>
        <end position="230"/>
    </location>
</feature>
<dbReference type="SMART" id="SM00184">
    <property type="entry name" value="RING"/>
    <property type="match status" value="1"/>
</dbReference>
<evidence type="ECO:0000256" key="1">
    <source>
        <dbReference type="PROSITE-ProRule" id="PRU00175"/>
    </source>
</evidence>
<dbReference type="InterPro" id="IPR013083">
    <property type="entry name" value="Znf_RING/FYVE/PHD"/>
</dbReference>
<evidence type="ECO:0000259" key="4">
    <source>
        <dbReference type="PROSITE" id="PS50089"/>
    </source>
</evidence>
<organism evidence="5 6">
    <name type="scientific">Triparma columacea</name>
    <dbReference type="NCBI Taxonomy" id="722753"/>
    <lineage>
        <taxon>Eukaryota</taxon>
        <taxon>Sar</taxon>
        <taxon>Stramenopiles</taxon>
        <taxon>Ochrophyta</taxon>
        <taxon>Bolidophyceae</taxon>
        <taxon>Parmales</taxon>
        <taxon>Triparmaceae</taxon>
        <taxon>Triparma</taxon>
    </lineage>
</organism>
<dbReference type="Gene3D" id="3.30.40.10">
    <property type="entry name" value="Zinc/RING finger domain, C3HC4 (zinc finger)"/>
    <property type="match status" value="1"/>
</dbReference>
<dbReference type="PROSITE" id="PS50089">
    <property type="entry name" value="ZF_RING_2"/>
    <property type="match status" value="1"/>
</dbReference>
<dbReference type="InterPro" id="IPR051826">
    <property type="entry name" value="E3_ubiquitin-ligase_domain"/>
</dbReference>
<dbReference type="AlphaFoldDB" id="A0A9W7LAB1"/>
<comment type="caution">
    <text evidence="5">The sequence shown here is derived from an EMBL/GenBank/DDBJ whole genome shotgun (WGS) entry which is preliminary data.</text>
</comment>
<keyword evidence="1" id="KW-0479">Metal-binding</keyword>
<feature type="compositionally biased region" description="Basic and acidic residues" evidence="2">
    <location>
        <begin position="119"/>
        <end position="152"/>
    </location>
</feature>
<dbReference type="PANTHER" id="PTHR22765">
    <property type="entry name" value="RING FINGER AND PROTEASE ASSOCIATED DOMAIN-CONTAINING"/>
    <property type="match status" value="1"/>
</dbReference>
<sequence length="233" mass="26401">MSSVCTGFVAPTVLKAFERPVFKWIGLFFLLCVALVRGSGGVLLIKLQQMEALQPRASLAMVARENIRLQTVSDRNRISSSFSTTTGIVVPSHAASRGRDSFEGVFELAMDGNELILGNEERENRARENRERREQEDKAEEARERRMRLDRLRNKHRTRESLRKGGEGNTGADGKNENESDNSCSICLEVVSKGGDNRMLECGHVFHKVCIDQWLKQIKRGQDRFCPVCRFKI</sequence>
<keyword evidence="3" id="KW-0472">Membrane</keyword>